<comment type="caution">
    <text evidence="2">The sequence shown here is derived from an EMBL/GenBank/DDBJ whole genome shotgun (WGS) entry which is preliminary data.</text>
</comment>
<dbReference type="EMBL" id="JAPWGY010000002">
    <property type="protein sequence ID" value="MCZ4280358.1"/>
    <property type="molecule type" value="Genomic_DNA"/>
</dbReference>
<evidence type="ECO:0000313" key="3">
    <source>
        <dbReference type="Proteomes" id="UP001069802"/>
    </source>
</evidence>
<keyword evidence="3" id="KW-1185">Reference proteome</keyword>
<accession>A0ABT4LGX4</accession>
<protein>
    <recommendedName>
        <fullName evidence="4">Lipoprotein</fullName>
    </recommendedName>
</protein>
<keyword evidence="1" id="KW-0732">Signal</keyword>
<feature type="signal peptide" evidence="1">
    <location>
        <begin position="1"/>
        <end position="18"/>
    </location>
</feature>
<gene>
    <name evidence="2" type="ORF">O4H49_06195</name>
</gene>
<dbReference type="RefSeq" id="WP_269422564.1">
    <property type="nucleotide sequence ID" value="NZ_JAPWGY010000002.1"/>
</dbReference>
<feature type="chain" id="PRO_5045803336" description="Lipoprotein" evidence="1">
    <location>
        <begin position="19"/>
        <end position="166"/>
    </location>
</feature>
<evidence type="ECO:0000256" key="1">
    <source>
        <dbReference type="SAM" id="SignalP"/>
    </source>
</evidence>
<evidence type="ECO:0000313" key="2">
    <source>
        <dbReference type="EMBL" id="MCZ4280358.1"/>
    </source>
</evidence>
<sequence length="166" mass="17723">MRRFSVAAALAFTLSGCALPPAIGVASIAVDVASYFFSGKTLTDHGISAVAQQDCALIRIMEGDLCDEYSDFETAEVTLEPLSPVDEVEIAAVSDFETSISYFAEDAQKGAVDPAVSSSYAQDIEEIGSKTDHLYQEQIISDAFAVELFGGADYLADRVQPLSFSK</sequence>
<dbReference type="Proteomes" id="UP001069802">
    <property type="component" value="Unassembled WGS sequence"/>
</dbReference>
<dbReference type="PROSITE" id="PS51257">
    <property type="entry name" value="PROKAR_LIPOPROTEIN"/>
    <property type="match status" value="1"/>
</dbReference>
<evidence type="ECO:0008006" key="4">
    <source>
        <dbReference type="Google" id="ProtNLM"/>
    </source>
</evidence>
<proteinExistence type="predicted"/>
<name>A0ABT4LGX4_9PROT</name>
<organism evidence="2 3">
    <name type="scientific">Kiloniella laminariae</name>
    <dbReference type="NCBI Taxonomy" id="454162"/>
    <lineage>
        <taxon>Bacteria</taxon>
        <taxon>Pseudomonadati</taxon>
        <taxon>Pseudomonadota</taxon>
        <taxon>Alphaproteobacteria</taxon>
        <taxon>Rhodospirillales</taxon>
        <taxon>Kiloniellaceae</taxon>
        <taxon>Kiloniella</taxon>
    </lineage>
</organism>
<reference evidence="2" key="1">
    <citation type="submission" date="2022-12" db="EMBL/GenBank/DDBJ databases">
        <title>Bacterial isolates from different developmental stages of Nematostella vectensis.</title>
        <authorList>
            <person name="Fraune S."/>
        </authorList>
    </citation>
    <scope>NUCLEOTIDE SEQUENCE</scope>
    <source>
        <strain evidence="2">G21630-S1</strain>
    </source>
</reference>